<proteinExistence type="predicted"/>
<dbReference type="InterPro" id="IPR023214">
    <property type="entry name" value="HAD_sf"/>
</dbReference>
<dbReference type="InterPro" id="IPR034139">
    <property type="entry name" value="TOPRIM_OLD"/>
</dbReference>
<dbReference type="EMBL" id="FOTL01000005">
    <property type="protein sequence ID" value="SFL28911.1"/>
    <property type="molecule type" value="Genomic_DNA"/>
</dbReference>
<dbReference type="AlphaFoldDB" id="A0A1I4GI99"/>
<evidence type="ECO:0000259" key="1">
    <source>
        <dbReference type="Pfam" id="PF20469"/>
    </source>
</evidence>
<dbReference type="Gene3D" id="3.40.50.1000">
    <property type="entry name" value="HAD superfamily/HAD-like"/>
    <property type="match status" value="1"/>
</dbReference>
<evidence type="ECO:0000313" key="3">
    <source>
        <dbReference type="Proteomes" id="UP000183442"/>
    </source>
</evidence>
<dbReference type="Gene3D" id="3.30.1240.10">
    <property type="match status" value="1"/>
</dbReference>
<dbReference type="Pfam" id="PF20469">
    <property type="entry name" value="OLD-like_TOPRIM"/>
    <property type="match status" value="1"/>
</dbReference>
<feature type="domain" description="OLD protein-like TOPRIM" evidence="1">
    <location>
        <begin position="2"/>
        <end position="50"/>
    </location>
</feature>
<sequence length="164" mass="19062">MPVFAKKLGYNLDKKGIEIVIVQGLSFRHFVPLFENNDLFFKGVIITDNDKKFVDGEESETFEKIESYEKENILEIYNAEKTFEYELLICNEDNSIILETFKKIHPIIFKEVSSSDKKKIFDIINDKSIRKADIALELSKILTNDSDYDIPNYIKEALDFICGD</sequence>
<reference evidence="3" key="1">
    <citation type="submission" date="2016-10" db="EMBL/GenBank/DDBJ databases">
        <authorList>
            <person name="Varghese N."/>
        </authorList>
    </citation>
    <scope>NUCLEOTIDE SEQUENCE [LARGE SCALE GENOMIC DNA]</scope>
    <source>
        <strain evidence="3">DSM 16632</strain>
    </source>
</reference>
<dbReference type="Proteomes" id="UP000183442">
    <property type="component" value="Unassembled WGS sequence"/>
</dbReference>
<protein>
    <recommendedName>
        <fullName evidence="1">OLD protein-like TOPRIM domain-containing protein</fullName>
    </recommendedName>
</protein>
<accession>A0A1I4GI99</accession>
<organism evidence="2 3">
    <name type="scientific">Methanobrevibacter olleyae</name>
    <dbReference type="NCBI Taxonomy" id="294671"/>
    <lineage>
        <taxon>Archaea</taxon>
        <taxon>Methanobacteriati</taxon>
        <taxon>Methanobacteriota</taxon>
        <taxon>Methanomada group</taxon>
        <taxon>Methanobacteria</taxon>
        <taxon>Methanobacteriales</taxon>
        <taxon>Methanobacteriaceae</taxon>
        <taxon>Methanobrevibacter</taxon>
    </lineage>
</organism>
<name>A0A1I4GI99_METOL</name>
<gene>
    <name evidence="2" type="ORF">SAMN02910297_00455</name>
</gene>
<evidence type="ECO:0000313" key="2">
    <source>
        <dbReference type="EMBL" id="SFL28911.1"/>
    </source>
</evidence>